<sequence length="247" mass="27283">MLRCGRYGMVGGRMTVQMQKVGMEIEAEVPQARWAQIYAELRRRIISCELAPGASVSEVALAREYSVSPTPVRDALSRLRQEGLVSPANGRSYQVTPISLSDFKGLGDARFILESGVVRMLIAEASDQAIDALSAIARLPNPVPTEAADLIGLNRAFHLGVAKLTGNHRIVSMLTRILDESERLFNLGIISWPVRHLEETHLELIDALRRRDVDRAVAICLQETQETNQRVIEALLRDPGRIPIVAG</sequence>
<organism evidence="5 6">
    <name type="scientific">Rhizobium lusitanum</name>
    <dbReference type="NCBI Taxonomy" id="293958"/>
    <lineage>
        <taxon>Bacteria</taxon>
        <taxon>Pseudomonadati</taxon>
        <taxon>Pseudomonadota</taxon>
        <taxon>Alphaproteobacteria</taxon>
        <taxon>Hyphomicrobiales</taxon>
        <taxon>Rhizobiaceae</taxon>
        <taxon>Rhizobium/Agrobacterium group</taxon>
        <taxon>Rhizobium</taxon>
    </lineage>
</organism>
<protein>
    <submittedName>
        <fullName evidence="5">FCD domain-containing protein</fullName>
    </submittedName>
</protein>
<dbReference type="InterPro" id="IPR036390">
    <property type="entry name" value="WH_DNA-bd_sf"/>
</dbReference>
<dbReference type="InterPro" id="IPR008920">
    <property type="entry name" value="TF_FadR/GntR_C"/>
</dbReference>
<dbReference type="Gene3D" id="1.20.120.530">
    <property type="entry name" value="GntR ligand-binding domain-like"/>
    <property type="match status" value="1"/>
</dbReference>
<evidence type="ECO:0000256" key="2">
    <source>
        <dbReference type="ARBA" id="ARBA00023125"/>
    </source>
</evidence>
<evidence type="ECO:0000256" key="1">
    <source>
        <dbReference type="ARBA" id="ARBA00023015"/>
    </source>
</evidence>
<dbReference type="InterPro" id="IPR036388">
    <property type="entry name" value="WH-like_DNA-bd_sf"/>
</dbReference>
<dbReference type="SMART" id="SM00895">
    <property type="entry name" value="FCD"/>
    <property type="match status" value="1"/>
</dbReference>
<dbReference type="EMBL" id="WUEY01000020">
    <property type="protein sequence ID" value="NEI73620.1"/>
    <property type="molecule type" value="Genomic_DNA"/>
</dbReference>
<dbReference type="Gene3D" id="1.10.10.10">
    <property type="entry name" value="Winged helix-like DNA-binding domain superfamily/Winged helix DNA-binding domain"/>
    <property type="match status" value="1"/>
</dbReference>
<proteinExistence type="predicted"/>
<dbReference type="PANTHER" id="PTHR43537:SF45">
    <property type="entry name" value="GNTR FAMILY REGULATORY PROTEIN"/>
    <property type="match status" value="1"/>
</dbReference>
<dbReference type="InterPro" id="IPR011711">
    <property type="entry name" value="GntR_C"/>
</dbReference>
<dbReference type="CDD" id="cd07377">
    <property type="entry name" value="WHTH_GntR"/>
    <property type="match status" value="1"/>
</dbReference>
<dbReference type="Pfam" id="PF07729">
    <property type="entry name" value="FCD"/>
    <property type="match status" value="1"/>
</dbReference>
<evidence type="ECO:0000313" key="5">
    <source>
        <dbReference type="EMBL" id="NEI73620.1"/>
    </source>
</evidence>
<comment type="caution">
    <text evidence="5">The sequence shown here is derived from an EMBL/GenBank/DDBJ whole genome shotgun (WGS) entry which is preliminary data.</text>
</comment>
<dbReference type="SUPFAM" id="SSF46785">
    <property type="entry name" value="Winged helix' DNA-binding domain"/>
    <property type="match status" value="1"/>
</dbReference>
<dbReference type="SMART" id="SM00345">
    <property type="entry name" value="HTH_GNTR"/>
    <property type="match status" value="1"/>
</dbReference>
<dbReference type="GO" id="GO:0003700">
    <property type="term" value="F:DNA-binding transcription factor activity"/>
    <property type="evidence" value="ECO:0007669"/>
    <property type="project" value="InterPro"/>
</dbReference>
<dbReference type="SUPFAM" id="SSF48008">
    <property type="entry name" value="GntR ligand-binding domain-like"/>
    <property type="match status" value="1"/>
</dbReference>
<reference evidence="5 6" key="1">
    <citation type="submission" date="2019-12" db="EMBL/GenBank/DDBJ databases">
        <title>Rhizobium genotypes associated with high levels of biological nitrogen fixation by grain legumes in a temperate-maritime cropping system.</title>
        <authorList>
            <person name="Maluk M."/>
            <person name="Francesc Ferrando Molina F."/>
            <person name="Lopez Del Egido L."/>
            <person name="Lafos M."/>
            <person name="Langarica-Fuentes A."/>
            <person name="Gebre Yohannes G."/>
            <person name="Young M.W."/>
            <person name="Martin P."/>
            <person name="Gantlett R."/>
            <person name="Kenicer G."/>
            <person name="Hawes C."/>
            <person name="Begg G.S."/>
            <person name="Quilliam R.S."/>
            <person name="Squire G.R."/>
            <person name="Poole P.S."/>
            <person name="Young P.W."/>
            <person name="Iannetta P.M."/>
            <person name="James E.K."/>
        </authorList>
    </citation>
    <scope>NUCLEOTIDE SEQUENCE [LARGE SCALE GENOMIC DNA]</scope>
    <source>
        <strain evidence="5 6">JHI1118</strain>
    </source>
</reference>
<keyword evidence="2" id="KW-0238">DNA-binding</keyword>
<evidence type="ECO:0000313" key="6">
    <source>
        <dbReference type="Proteomes" id="UP000483035"/>
    </source>
</evidence>
<dbReference type="PANTHER" id="PTHR43537">
    <property type="entry name" value="TRANSCRIPTIONAL REGULATOR, GNTR FAMILY"/>
    <property type="match status" value="1"/>
</dbReference>
<keyword evidence="1" id="KW-0805">Transcription regulation</keyword>
<dbReference type="Proteomes" id="UP000483035">
    <property type="component" value="Unassembled WGS sequence"/>
</dbReference>
<evidence type="ECO:0000256" key="3">
    <source>
        <dbReference type="ARBA" id="ARBA00023163"/>
    </source>
</evidence>
<dbReference type="GO" id="GO:0003677">
    <property type="term" value="F:DNA binding"/>
    <property type="evidence" value="ECO:0007669"/>
    <property type="project" value="UniProtKB-KW"/>
</dbReference>
<dbReference type="InterPro" id="IPR000524">
    <property type="entry name" value="Tscrpt_reg_HTH_GntR"/>
</dbReference>
<dbReference type="AlphaFoldDB" id="A0A6L9UIC2"/>
<accession>A0A6L9UIC2</accession>
<keyword evidence="3" id="KW-0804">Transcription</keyword>
<feature type="domain" description="HTH gntR-type" evidence="4">
    <location>
        <begin position="31"/>
        <end position="98"/>
    </location>
</feature>
<dbReference type="PROSITE" id="PS50949">
    <property type="entry name" value="HTH_GNTR"/>
    <property type="match status" value="1"/>
</dbReference>
<evidence type="ECO:0000259" key="4">
    <source>
        <dbReference type="PROSITE" id="PS50949"/>
    </source>
</evidence>
<dbReference type="Pfam" id="PF00392">
    <property type="entry name" value="GntR"/>
    <property type="match status" value="1"/>
</dbReference>
<name>A0A6L9UIC2_9HYPH</name>
<gene>
    <name evidence="5" type="ORF">GR212_29130</name>
</gene>